<keyword evidence="2" id="KW-1185">Reference proteome</keyword>
<dbReference type="EMBL" id="CAWUPB010000936">
    <property type="protein sequence ID" value="CAK7333539.1"/>
    <property type="molecule type" value="Genomic_DNA"/>
</dbReference>
<protein>
    <submittedName>
        <fullName evidence="1">Uncharacterized protein</fullName>
    </submittedName>
</protein>
<evidence type="ECO:0000313" key="1">
    <source>
        <dbReference type="EMBL" id="CAK7333539.1"/>
    </source>
</evidence>
<reference evidence="1 2" key="1">
    <citation type="submission" date="2024-01" db="EMBL/GenBank/DDBJ databases">
        <authorList>
            <person name="Waweru B."/>
        </authorList>
    </citation>
    <scope>NUCLEOTIDE SEQUENCE [LARGE SCALE GENOMIC DNA]</scope>
</reference>
<dbReference type="Proteomes" id="UP001314170">
    <property type="component" value="Unassembled WGS sequence"/>
</dbReference>
<accession>A0AAV1RFZ3</accession>
<dbReference type="AlphaFoldDB" id="A0AAV1RFZ3"/>
<comment type="caution">
    <text evidence="1">The sequence shown here is derived from an EMBL/GenBank/DDBJ whole genome shotgun (WGS) entry which is preliminary data.</text>
</comment>
<gene>
    <name evidence="1" type="ORF">DCAF_LOCUS9491</name>
</gene>
<sequence length="109" mass="11655">MVRLSSACERVASREELMIGAMATRQGLYGAFEKVAGCGAREARCGVVGCLVLVRGWLTMGRERAIVGLWVTCEGVLGEGRREEMVVLGEVFGAVRGNQLGEGFCEGDL</sequence>
<evidence type="ECO:0000313" key="2">
    <source>
        <dbReference type="Proteomes" id="UP001314170"/>
    </source>
</evidence>
<organism evidence="1 2">
    <name type="scientific">Dovyalis caffra</name>
    <dbReference type="NCBI Taxonomy" id="77055"/>
    <lineage>
        <taxon>Eukaryota</taxon>
        <taxon>Viridiplantae</taxon>
        <taxon>Streptophyta</taxon>
        <taxon>Embryophyta</taxon>
        <taxon>Tracheophyta</taxon>
        <taxon>Spermatophyta</taxon>
        <taxon>Magnoliopsida</taxon>
        <taxon>eudicotyledons</taxon>
        <taxon>Gunneridae</taxon>
        <taxon>Pentapetalae</taxon>
        <taxon>rosids</taxon>
        <taxon>fabids</taxon>
        <taxon>Malpighiales</taxon>
        <taxon>Salicaceae</taxon>
        <taxon>Flacourtieae</taxon>
        <taxon>Dovyalis</taxon>
    </lineage>
</organism>
<name>A0AAV1RFZ3_9ROSI</name>
<proteinExistence type="predicted"/>